<evidence type="ECO:0000313" key="1">
    <source>
        <dbReference type="EMBL" id="KAF2720227.1"/>
    </source>
</evidence>
<dbReference type="OrthoDB" id="5392202at2759"/>
<dbReference type="Proteomes" id="UP000799441">
    <property type="component" value="Unassembled WGS sequence"/>
</dbReference>
<dbReference type="PANTHER" id="PTHR28180">
    <property type="entry name" value="CONSERVED MITOCHONDRIAL PROTEIN-RELATED"/>
    <property type="match status" value="1"/>
</dbReference>
<dbReference type="InterPro" id="IPR029032">
    <property type="entry name" value="AhpD-like"/>
</dbReference>
<sequence>MTMNSPDSLLQLYNLASKPEHGASDQQPLYTAELMREVGLKCIGFNGVPRTINCLGAFYAGLPHDVQSALGSRRPRRNLDAANIDAALQRGRQLWDSIYHPFTSKLTAKLAQSHPDLPVHIVESEYGCLFSDPPLESAVAPHPTPSVGRVLTSVVAVACLRSQTGVGPQVVSHVFGLRKAFEDGSAEGEDEVQGARWLAGDEGSMWLLDVTDRIVQSIGQAQGTTFAPGMPERAKL</sequence>
<keyword evidence="2" id="KW-1185">Reference proteome</keyword>
<dbReference type="InterPro" id="IPR052999">
    <property type="entry name" value="PTS1_Protein"/>
</dbReference>
<dbReference type="Gene3D" id="1.20.1290.10">
    <property type="entry name" value="AhpD-like"/>
    <property type="match status" value="1"/>
</dbReference>
<dbReference type="EMBL" id="MU003802">
    <property type="protein sequence ID" value="KAF2720227.1"/>
    <property type="molecule type" value="Genomic_DNA"/>
</dbReference>
<proteinExistence type="predicted"/>
<comment type="caution">
    <text evidence="1">The sequence shown here is derived from an EMBL/GenBank/DDBJ whole genome shotgun (WGS) entry which is preliminary data.</text>
</comment>
<evidence type="ECO:0000313" key="2">
    <source>
        <dbReference type="Proteomes" id="UP000799441"/>
    </source>
</evidence>
<dbReference type="AlphaFoldDB" id="A0A9P4Q436"/>
<organism evidence="1 2">
    <name type="scientific">Polychaeton citri CBS 116435</name>
    <dbReference type="NCBI Taxonomy" id="1314669"/>
    <lineage>
        <taxon>Eukaryota</taxon>
        <taxon>Fungi</taxon>
        <taxon>Dikarya</taxon>
        <taxon>Ascomycota</taxon>
        <taxon>Pezizomycotina</taxon>
        <taxon>Dothideomycetes</taxon>
        <taxon>Dothideomycetidae</taxon>
        <taxon>Capnodiales</taxon>
        <taxon>Capnodiaceae</taxon>
        <taxon>Polychaeton</taxon>
    </lineage>
</organism>
<reference evidence="1" key="1">
    <citation type="journal article" date="2020" name="Stud. Mycol.">
        <title>101 Dothideomycetes genomes: a test case for predicting lifestyles and emergence of pathogens.</title>
        <authorList>
            <person name="Haridas S."/>
            <person name="Albert R."/>
            <person name="Binder M."/>
            <person name="Bloem J."/>
            <person name="Labutti K."/>
            <person name="Salamov A."/>
            <person name="Andreopoulos B."/>
            <person name="Baker S."/>
            <person name="Barry K."/>
            <person name="Bills G."/>
            <person name="Bluhm B."/>
            <person name="Cannon C."/>
            <person name="Castanera R."/>
            <person name="Culley D."/>
            <person name="Daum C."/>
            <person name="Ezra D."/>
            <person name="Gonzalez J."/>
            <person name="Henrissat B."/>
            <person name="Kuo A."/>
            <person name="Liang C."/>
            <person name="Lipzen A."/>
            <person name="Lutzoni F."/>
            <person name="Magnuson J."/>
            <person name="Mondo S."/>
            <person name="Nolan M."/>
            <person name="Ohm R."/>
            <person name="Pangilinan J."/>
            <person name="Park H.-J."/>
            <person name="Ramirez L."/>
            <person name="Alfaro M."/>
            <person name="Sun H."/>
            <person name="Tritt A."/>
            <person name="Yoshinaga Y."/>
            <person name="Zwiers L.-H."/>
            <person name="Turgeon B."/>
            <person name="Goodwin S."/>
            <person name="Spatafora J."/>
            <person name="Crous P."/>
            <person name="Grigoriev I."/>
        </authorList>
    </citation>
    <scope>NUCLEOTIDE SEQUENCE</scope>
    <source>
        <strain evidence="1">CBS 116435</strain>
    </source>
</reference>
<accession>A0A9P4Q436</accession>
<gene>
    <name evidence="1" type="ORF">K431DRAFT_304579</name>
</gene>
<name>A0A9P4Q436_9PEZI</name>
<protein>
    <recommendedName>
        <fullName evidence="3">Mitochondrial protein</fullName>
    </recommendedName>
</protein>
<dbReference type="PANTHER" id="PTHR28180:SF2">
    <property type="entry name" value="PEROXISOMAL PROTEIN 2"/>
    <property type="match status" value="1"/>
</dbReference>
<evidence type="ECO:0008006" key="3">
    <source>
        <dbReference type="Google" id="ProtNLM"/>
    </source>
</evidence>